<keyword evidence="1" id="KW-1133">Transmembrane helix</keyword>
<evidence type="ECO:0000313" key="3">
    <source>
        <dbReference type="Proteomes" id="UP000596176"/>
    </source>
</evidence>
<organism evidence="2 3">
    <name type="scientific">Serratia proteamaculans</name>
    <dbReference type="NCBI Taxonomy" id="28151"/>
    <lineage>
        <taxon>Bacteria</taxon>
        <taxon>Pseudomonadati</taxon>
        <taxon>Pseudomonadota</taxon>
        <taxon>Gammaproteobacteria</taxon>
        <taxon>Enterobacterales</taxon>
        <taxon>Yersiniaceae</taxon>
        <taxon>Serratia</taxon>
    </lineage>
</organism>
<gene>
    <name evidence="2" type="ORF">JKX24_09115</name>
</gene>
<reference evidence="2 3" key="1">
    <citation type="submission" date="2021-01" db="EMBL/GenBank/DDBJ databases">
        <title>Chromosome sequence of Serratia proteamaculans strain 94 rif-r, isolated from spoiled beef.</title>
        <authorList>
            <person name="Zaytseva Y.V."/>
            <person name="Iablokov S.N."/>
            <person name="Klyukina A."/>
        </authorList>
    </citation>
    <scope>NUCLEOTIDE SEQUENCE [LARGE SCALE GENOMIC DNA]</scope>
    <source>
        <strain evidence="2 3">94 rif-r</strain>
    </source>
</reference>
<keyword evidence="1" id="KW-0812">Transmembrane</keyword>
<dbReference type="AlphaFoldDB" id="A0A7U0NA42"/>
<proteinExistence type="predicted"/>
<evidence type="ECO:0000256" key="1">
    <source>
        <dbReference type="SAM" id="Phobius"/>
    </source>
</evidence>
<evidence type="ECO:0000313" key="2">
    <source>
        <dbReference type="EMBL" id="QQX55138.1"/>
    </source>
</evidence>
<dbReference type="RefSeq" id="WP_207979685.1">
    <property type="nucleotide sequence ID" value="NZ_CP068391.1"/>
</dbReference>
<dbReference type="Proteomes" id="UP000596176">
    <property type="component" value="Chromosome"/>
</dbReference>
<keyword evidence="1" id="KW-0472">Membrane</keyword>
<protein>
    <submittedName>
        <fullName evidence="2">Uncharacterized protein</fullName>
    </submittedName>
</protein>
<name>A0A7U0NA42_SERPR</name>
<sequence length="173" mass="19436">MDKPLPFWLARGLGLPGWKLLAIQWLVLGSLILLFGLLLLQGKWQQLAQTEAEQQRLTQQMSPLWEQLARMPTLEQVNQDLQQVARQPVAEGDLAVALQRANAGLQRWQQQESSPRQTLRLHLNYGSLLRLLESLPANLRIDQMTVEAQAEGLMANFTLQAVLAEAAAVNPNE</sequence>
<dbReference type="EMBL" id="CP068391">
    <property type="protein sequence ID" value="QQX55138.1"/>
    <property type="molecule type" value="Genomic_DNA"/>
</dbReference>
<feature type="transmembrane region" description="Helical" evidence="1">
    <location>
        <begin position="20"/>
        <end position="40"/>
    </location>
</feature>
<accession>A0A7U0NA42</accession>